<sequence>MSADRAAPPLRSSFIRLIGGAAYKPGDVETNICNSTLFTNGTCRFGRVEVQVLDYPEARPPSEYWVVDATLRSAPYTIPEAPATGKGDFNASAYEAWVTVTGGDFTTAKRVQDLELQTASSPCINGTLFSLTCSFAY</sequence>
<proteinExistence type="predicted"/>
<organism evidence="1 2">
    <name type="scientific">Gonium pectorale</name>
    <name type="common">Green alga</name>
    <dbReference type="NCBI Taxonomy" id="33097"/>
    <lineage>
        <taxon>Eukaryota</taxon>
        <taxon>Viridiplantae</taxon>
        <taxon>Chlorophyta</taxon>
        <taxon>core chlorophytes</taxon>
        <taxon>Chlorophyceae</taxon>
        <taxon>CS clade</taxon>
        <taxon>Chlamydomonadales</taxon>
        <taxon>Volvocaceae</taxon>
        <taxon>Gonium</taxon>
    </lineage>
</organism>
<gene>
    <name evidence="1" type="ORF">GPECTOR_39g466</name>
</gene>
<dbReference type="Proteomes" id="UP000075714">
    <property type="component" value="Unassembled WGS sequence"/>
</dbReference>
<keyword evidence="2" id="KW-1185">Reference proteome</keyword>
<comment type="caution">
    <text evidence="1">The sequence shown here is derived from an EMBL/GenBank/DDBJ whole genome shotgun (WGS) entry which is preliminary data.</text>
</comment>
<accession>A0A150GAU8</accession>
<evidence type="ECO:0000313" key="1">
    <source>
        <dbReference type="EMBL" id="KXZ46972.1"/>
    </source>
</evidence>
<protein>
    <submittedName>
        <fullName evidence="1">Uncharacterized protein</fullName>
    </submittedName>
</protein>
<evidence type="ECO:0000313" key="2">
    <source>
        <dbReference type="Proteomes" id="UP000075714"/>
    </source>
</evidence>
<dbReference type="EMBL" id="LSYV01000040">
    <property type="protein sequence ID" value="KXZ46972.1"/>
    <property type="molecule type" value="Genomic_DNA"/>
</dbReference>
<dbReference type="AlphaFoldDB" id="A0A150GAU8"/>
<dbReference type="OrthoDB" id="537685at2759"/>
<reference evidence="2" key="1">
    <citation type="journal article" date="2016" name="Nat. Commun.">
        <title>The Gonium pectorale genome demonstrates co-option of cell cycle regulation during the evolution of multicellularity.</title>
        <authorList>
            <person name="Hanschen E.R."/>
            <person name="Marriage T.N."/>
            <person name="Ferris P.J."/>
            <person name="Hamaji T."/>
            <person name="Toyoda A."/>
            <person name="Fujiyama A."/>
            <person name="Neme R."/>
            <person name="Noguchi H."/>
            <person name="Minakuchi Y."/>
            <person name="Suzuki M."/>
            <person name="Kawai-Toyooka H."/>
            <person name="Smith D.R."/>
            <person name="Sparks H."/>
            <person name="Anderson J."/>
            <person name="Bakaric R."/>
            <person name="Luria V."/>
            <person name="Karger A."/>
            <person name="Kirschner M.W."/>
            <person name="Durand P.M."/>
            <person name="Michod R.E."/>
            <person name="Nozaki H."/>
            <person name="Olson B.J."/>
        </authorList>
    </citation>
    <scope>NUCLEOTIDE SEQUENCE [LARGE SCALE GENOMIC DNA]</scope>
    <source>
        <strain evidence="2">NIES-2863</strain>
    </source>
</reference>
<name>A0A150GAU8_GONPE</name>